<feature type="transmembrane region" description="Helical" evidence="5">
    <location>
        <begin position="112"/>
        <end position="132"/>
    </location>
</feature>
<evidence type="ECO:0000256" key="3">
    <source>
        <dbReference type="ARBA" id="ARBA00023136"/>
    </source>
</evidence>
<dbReference type="EMBL" id="RQTK01000077">
    <property type="protein sequence ID" value="RUS88633.1"/>
    <property type="molecule type" value="Genomic_DNA"/>
</dbReference>
<evidence type="ECO:0008006" key="8">
    <source>
        <dbReference type="Google" id="ProtNLM"/>
    </source>
</evidence>
<feature type="transmembrane region" description="Helical" evidence="5">
    <location>
        <begin position="203"/>
        <end position="221"/>
    </location>
</feature>
<evidence type="ECO:0000256" key="4">
    <source>
        <dbReference type="SAM" id="MobiDB-lite"/>
    </source>
</evidence>
<dbReference type="PANTHER" id="PTHR23121:SF10">
    <property type="entry name" value="MAJOR FACILITATOR SUPERFAMILY DOMAIN-CONTAINING PROTEIN 4A"/>
    <property type="match status" value="1"/>
</dbReference>
<feature type="transmembrane region" description="Helical" evidence="5">
    <location>
        <begin position="163"/>
        <end position="182"/>
    </location>
</feature>
<accession>A0A3S1BTZ4</accession>
<feature type="transmembrane region" description="Helical" evidence="5">
    <location>
        <begin position="73"/>
        <end position="92"/>
    </location>
</feature>
<comment type="caution">
    <text evidence="6">The sequence shown here is derived from an EMBL/GenBank/DDBJ whole genome shotgun (WGS) entry which is preliminary data.</text>
</comment>
<proteinExistence type="predicted"/>
<evidence type="ECO:0000313" key="6">
    <source>
        <dbReference type="EMBL" id="RUS88633.1"/>
    </source>
</evidence>
<dbReference type="PANTHER" id="PTHR23121">
    <property type="entry name" value="SODIUM-DEPENDENT GLUCOSE TRANSPORTER 1"/>
    <property type="match status" value="1"/>
</dbReference>
<evidence type="ECO:0000313" key="7">
    <source>
        <dbReference type="Proteomes" id="UP000271974"/>
    </source>
</evidence>
<dbReference type="STRING" id="188477.A0A3S1BTZ4"/>
<dbReference type="AlphaFoldDB" id="A0A3S1BTZ4"/>
<evidence type="ECO:0000256" key="1">
    <source>
        <dbReference type="ARBA" id="ARBA00022692"/>
    </source>
</evidence>
<keyword evidence="7" id="KW-1185">Reference proteome</keyword>
<organism evidence="6 7">
    <name type="scientific">Elysia chlorotica</name>
    <name type="common">Eastern emerald elysia</name>
    <name type="synonym">Sea slug</name>
    <dbReference type="NCBI Taxonomy" id="188477"/>
    <lineage>
        <taxon>Eukaryota</taxon>
        <taxon>Metazoa</taxon>
        <taxon>Spiralia</taxon>
        <taxon>Lophotrochozoa</taxon>
        <taxon>Mollusca</taxon>
        <taxon>Gastropoda</taxon>
        <taxon>Heterobranchia</taxon>
        <taxon>Euthyneura</taxon>
        <taxon>Panpulmonata</taxon>
        <taxon>Sacoglossa</taxon>
        <taxon>Placobranchoidea</taxon>
        <taxon>Plakobranchidae</taxon>
        <taxon>Elysia</taxon>
    </lineage>
</organism>
<feature type="region of interest" description="Disordered" evidence="4">
    <location>
        <begin position="1"/>
        <end position="32"/>
    </location>
</feature>
<evidence type="ECO:0000256" key="2">
    <source>
        <dbReference type="ARBA" id="ARBA00022989"/>
    </source>
</evidence>
<protein>
    <recommendedName>
        <fullName evidence="8">Major facilitator superfamily (MFS) profile domain-containing protein</fullName>
    </recommendedName>
</protein>
<feature type="non-terminal residue" evidence="6">
    <location>
        <position position="392"/>
    </location>
</feature>
<keyword evidence="1 5" id="KW-0812">Transmembrane</keyword>
<dbReference type="InterPro" id="IPR036259">
    <property type="entry name" value="MFS_trans_sf"/>
</dbReference>
<evidence type="ECO:0000256" key="5">
    <source>
        <dbReference type="SAM" id="Phobius"/>
    </source>
</evidence>
<feature type="compositionally biased region" description="Polar residues" evidence="4">
    <location>
        <begin position="8"/>
        <end position="26"/>
    </location>
</feature>
<keyword evidence="2 5" id="KW-1133">Transmembrane helix</keyword>
<dbReference type="OrthoDB" id="413079at2759"/>
<dbReference type="SUPFAM" id="SSF103473">
    <property type="entry name" value="MFS general substrate transporter"/>
    <property type="match status" value="1"/>
</dbReference>
<sequence length="392" mass="43205">MASDQKQDYPNGSTVLTSNGENSNEYVTKPKNGKITLKNKEEELGQAEWIEQTTLHARDETVSFWKLFLDNSIYVITYCSVFGSFGVCVGFLGPTVFDLGCQTRSDMKQMNWVFFVQLIMTLVGSISAGLMAGKVPIHSLMLIGAVGVSLSMFLIPACGNLSSLIFVLVVMGWCMGCLDCLANLKIIQMFGKNVGPFLQAMHCSYGIGAFVSPMIASAFLLNKDCSKYIDGFTIETPSYHSMPTNESDLEPSTVTLHIPPQPHRVFRYRHMSRLPNAFYILGGLQLSIACLVAYVIVQEKSGRLKQRIVPGSGHEQMHHIGSPTQTDFKVGSMGGWFRQCCACGPRSVIMVTVITCVMLFVFDGLQSSFANYIYTYAHESGVTGLKRYEGAI</sequence>
<feature type="transmembrane region" description="Helical" evidence="5">
    <location>
        <begin position="277"/>
        <end position="297"/>
    </location>
</feature>
<keyword evidence="3 5" id="KW-0472">Membrane</keyword>
<dbReference type="Gene3D" id="1.20.1250.20">
    <property type="entry name" value="MFS general substrate transporter like domains"/>
    <property type="match status" value="1"/>
</dbReference>
<gene>
    <name evidence="6" type="ORF">EGW08_003592</name>
</gene>
<reference evidence="6 7" key="1">
    <citation type="submission" date="2019-01" db="EMBL/GenBank/DDBJ databases">
        <title>A draft genome assembly of the solar-powered sea slug Elysia chlorotica.</title>
        <authorList>
            <person name="Cai H."/>
            <person name="Li Q."/>
            <person name="Fang X."/>
            <person name="Li J."/>
            <person name="Curtis N.E."/>
            <person name="Altenburger A."/>
            <person name="Shibata T."/>
            <person name="Feng M."/>
            <person name="Maeda T."/>
            <person name="Schwartz J.A."/>
            <person name="Shigenobu S."/>
            <person name="Lundholm N."/>
            <person name="Nishiyama T."/>
            <person name="Yang H."/>
            <person name="Hasebe M."/>
            <person name="Li S."/>
            <person name="Pierce S.K."/>
            <person name="Wang J."/>
        </authorList>
    </citation>
    <scope>NUCLEOTIDE SEQUENCE [LARGE SCALE GENOMIC DNA]</scope>
    <source>
        <strain evidence="6">EC2010</strain>
        <tissue evidence="6">Whole organism of an adult</tissue>
    </source>
</reference>
<name>A0A3S1BTZ4_ELYCH</name>
<dbReference type="Proteomes" id="UP000271974">
    <property type="component" value="Unassembled WGS sequence"/>
</dbReference>